<feature type="compositionally biased region" description="Acidic residues" evidence="1">
    <location>
        <begin position="454"/>
        <end position="467"/>
    </location>
</feature>
<name>A0AAU6W7T1_9BETA</name>
<gene>
    <name evidence="2" type="primary">M123</name>
</gene>
<feature type="compositionally biased region" description="Acidic residues" evidence="1">
    <location>
        <begin position="423"/>
        <end position="443"/>
    </location>
</feature>
<sequence>MEPAAPSCNMIMIADQASVNAHGRHLDENRVYPSDKVPAHVANKILESGTETVRCDLTLEDMLGDYEYDDPTEEEKILMDRIADHVGNDNSDMAIKHAAVRSVLLSCKIAHLMIKQNYQSAINSATNILCQLANDIFERIERQRKMIYGCFRSEFDNVQLGRLMYDMYPHFMPTNLGPSEKRVWMSYVGEAIVAATNIDHALDERAAWAKTDCSLPGEFKSEMCVLVGAIRRLHDPPCYTKPFLDARSQLAVWQQMKAIESESVSTHVVVVEALKLRENLAKAVQETIAYERHQYHRVCQMMCNNMKDHLETTCMLARGRTLATLADLRSTRYNLALFLLSEMNIFDSFTMPRIRGAMKQARCMSYVERTISLAKFRELADRVHNRSAPSPQGVIEEQQQAGEEEQQQQQEIEYDPEMPPLEREEEQEDEQVEEEPPADEEEGGAVGGVTQEEPAGEATEEAEEDESQPGPSDNQVVPESSETPTPAEDEETQSADEGESQELEGSQQLILSRPAAPLTDSETDSDSEDDDEVTRIPVGFSLMTSPVLQPTTRSATAAASSGTAPRPALKRQYAMVHTRSKSSENQQQPKKKSKK</sequence>
<evidence type="ECO:0000313" key="2">
    <source>
        <dbReference type="EMBL" id="XAO37296.1"/>
    </source>
</evidence>
<dbReference type="EMBL" id="PP756680">
    <property type="protein sequence ID" value="XAO37436.1"/>
    <property type="molecule type" value="Genomic_DNA"/>
</dbReference>
<feature type="compositionally biased region" description="Acidic residues" evidence="1">
    <location>
        <begin position="487"/>
        <end position="502"/>
    </location>
</feature>
<proteinExistence type="predicted"/>
<feature type="compositionally biased region" description="Low complexity" evidence="1">
    <location>
        <begin position="392"/>
        <end position="401"/>
    </location>
</feature>
<protein>
    <submittedName>
        <fullName evidence="2">Regulatory protein IE1</fullName>
    </submittedName>
</protein>
<dbReference type="EMBL" id="PP756681">
    <property type="protein sequence ID" value="XAO37576.1"/>
    <property type="molecule type" value="Genomic_DNA"/>
</dbReference>
<feature type="region of interest" description="Disordered" evidence="1">
    <location>
        <begin position="384"/>
        <end position="595"/>
    </location>
</feature>
<feature type="compositionally biased region" description="Low complexity" evidence="1">
    <location>
        <begin position="550"/>
        <end position="567"/>
    </location>
</feature>
<dbReference type="EMBL" id="PP756679">
    <property type="protein sequence ID" value="XAO37296.1"/>
    <property type="molecule type" value="Genomic_DNA"/>
</dbReference>
<feature type="compositionally biased region" description="Acidic residues" evidence="1">
    <location>
        <begin position="402"/>
        <end position="416"/>
    </location>
</feature>
<accession>A0AAU6W7T1</accession>
<feature type="compositionally biased region" description="Polar residues" evidence="1">
    <location>
        <begin position="469"/>
        <end position="484"/>
    </location>
</feature>
<feature type="compositionally biased region" description="Acidic residues" evidence="1">
    <location>
        <begin position="521"/>
        <end position="532"/>
    </location>
</feature>
<dbReference type="EMBL" id="PP756678">
    <property type="protein sequence ID" value="XAO37156.1"/>
    <property type="molecule type" value="Genomic_DNA"/>
</dbReference>
<organism evidence="2">
    <name type="scientific">Muromegalovirus muridbeta1</name>
    <dbReference type="NCBI Taxonomy" id="3050323"/>
    <lineage>
        <taxon>Viruses</taxon>
        <taxon>Duplodnaviria</taxon>
        <taxon>Heunggongvirae</taxon>
        <taxon>Peploviricota</taxon>
        <taxon>Herviviricetes</taxon>
        <taxon>Herpesvirales</taxon>
        <taxon>Orthoherpesviridae</taxon>
        <taxon>Betaherpesvirinae</taxon>
        <taxon>Muromegalovirus</taxon>
    </lineage>
</organism>
<reference evidence="2" key="1">
    <citation type="submission" date="2024-05" db="EMBL/GenBank/DDBJ databases">
        <title>Fine-tuning the evolutionary stability and environmental longevity of recombinant transmissible vaccines.</title>
        <authorList>
            <person name="Chan B."/>
            <person name="Nuismer S.L."/>
            <person name="Nichols J."/>
            <person name="Davison A.J."/>
            <person name="Alqirbi H."/>
            <person name="Jarvis M.A."/>
            <person name="Redwood A.J."/>
        </authorList>
    </citation>
    <scope>NUCLEOTIDE SEQUENCE</scope>
    <source>
        <strain evidence="2">K181</strain>
    </source>
</reference>
<feature type="compositionally biased region" description="Low complexity" evidence="1">
    <location>
        <begin position="503"/>
        <end position="512"/>
    </location>
</feature>
<evidence type="ECO:0000256" key="1">
    <source>
        <dbReference type="SAM" id="MobiDB-lite"/>
    </source>
</evidence>